<dbReference type="GO" id="GO:0004674">
    <property type="term" value="F:protein serine/threonine kinase activity"/>
    <property type="evidence" value="ECO:0007669"/>
    <property type="project" value="UniProtKB-KW"/>
</dbReference>
<comment type="caution">
    <text evidence="7">The sequence shown here is derived from an EMBL/GenBank/DDBJ whole genome shotgun (WGS) entry which is preliminary data.</text>
</comment>
<evidence type="ECO:0000256" key="4">
    <source>
        <dbReference type="ARBA" id="ARBA00022777"/>
    </source>
</evidence>
<dbReference type="GO" id="GO:0005737">
    <property type="term" value="C:cytoplasm"/>
    <property type="evidence" value="ECO:0007669"/>
    <property type="project" value="TreeGrafter"/>
</dbReference>
<evidence type="ECO:0000256" key="5">
    <source>
        <dbReference type="ARBA" id="ARBA00022840"/>
    </source>
</evidence>
<keyword evidence="4" id="KW-0418">Kinase</keyword>
<dbReference type="SUPFAM" id="SSF56112">
    <property type="entry name" value="Protein kinase-like (PK-like)"/>
    <property type="match status" value="1"/>
</dbReference>
<dbReference type="Gene3D" id="1.10.510.10">
    <property type="entry name" value="Transferase(Phosphotransferase) domain 1"/>
    <property type="match status" value="1"/>
</dbReference>
<keyword evidence="1" id="KW-0723">Serine/threonine-protein kinase</keyword>
<keyword evidence="5" id="KW-0067">ATP-binding</keyword>
<evidence type="ECO:0000313" key="8">
    <source>
        <dbReference type="Proteomes" id="UP001347796"/>
    </source>
</evidence>
<dbReference type="GO" id="GO:0035556">
    <property type="term" value="P:intracellular signal transduction"/>
    <property type="evidence" value="ECO:0007669"/>
    <property type="project" value="TreeGrafter"/>
</dbReference>
<evidence type="ECO:0000313" key="7">
    <source>
        <dbReference type="EMBL" id="KAK6178638.1"/>
    </source>
</evidence>
<evidence type="ECO:0000256" key="1">
    <source>
        <dbReference type="ARBA" id="ARBA00022527"/>
    </source>
</evidence>
<dbReference type="PANTHER" id="PTHR24346">
    <property type="entry name" value="MAP/MICROTUBULE AFFINITY-REGULATING KINASE"/>
    <property type="match status" value="1"/>
</dbReference>
<accession>A0AAN8JM99</accession>
<evidence type="ECO:0000256" key="3">
    <source>
        <dbReference type="ARBA" id="ARBA00022741"/>
    </source>
</evidence>
<dbReference type="Proteomes" id="UP001347796">
    <property type="component" value="Unassembled WGS sequence"/>
</dbReference>
<feature type="domain" description="Protein kinase" evidence="6">
    <location>
        <begin position="1"/>
        <end position="92"/>
    </location>
</feature>
<proteinExistence type="predicted"/>
<dbReference type="InterPro" id="IPR011009">
    <property type="entry name" value="Kinase-like_dom_sf"/>
</dbReference>
<dbReference type="PANTHER" id="PTHR24346:SF82">
    <property type="entry name" value="KP78A-RELATED"/>
    <property type="match status" value="1"/>
</dbReference>
<dbReference type="InterPro" id="IPR000719">
    <property type="entry name" value="Prot_kinase_dom"/>
</dbReference>
<organism evidence="7 8">
    <name type="scientific">Patella caerulea</name>
    <name type="common">Rayed Mediterranean limpet</name>
    <dbReference type="NCBI Taxonomy" id="87958"/>
    <lineage>
        <taxon>Eukaryota</taxon>
        <taxon>Metazoa</taxon>
        <taxon>Spiralia</taxon>
        <taxon>Lophotrochozoa</taxon>
        <taxon>Mollusca</taxon>
        <taxon>Gastropoda</taxon>
        <taxon>Patellogastropoda</taxon>
        <taxon>Patelloidea</taxon>
        <taxon>Patellidae</taxon>
        <taxon>Patella</taxon>
    </lineage>
</organism>
<dbReference type="EMBL" id="JAZGQO010000008">
    <property type="protein sequence ID" value="KAK6178638.1"/>
    <property type="molecule type" value="Genomic_DNA"/>
</dbReference>
<name>A0AAN8JM99_PATCE</name>
<evidence type="ECO:0000259" key="6">
    <source>
        <dbReference type="PROSITE" id="PS50011"/>
    </source>
</evidence>
<sequence length="92" mass="10990">MRKIKEDYLKQNVNREALILGQLRHPNIIRLYETMKATTLYCLVTEYAVGRDILTFLKSHKEHRLSEEKARPFTRQIISAVHYLHERGVCHR</sequence>
<protein>
    <recommendedName>
        <fullName evidence="6">Protein kinase domain-containing protein</fullName>
    </recommendedName>
</protein>
<reference evidence="7 8" key="1">
    <citation type="submission" date="2024-01" db="EMBL/GenBank/DDBJ databases">
        <title>The genome of the rayed Mediterranean limpet Patella caerulea (Linnaeus, 1758).</title>
        <authorList>
            <person name="Anh-Thu Weber A."/>
            <person name="Halstead-Nussloch G."/>
        </authorList>
    </citation>
    <scope>NUCLEOTIDE SEQUENCE [LARGE SCALE GENOMIC DNA]</scope>
    <source>
        <strain evidence="7">AATW-2023a</strain>
        <tissue evidence="7">Whole specimen</tissue>
    </source>
</reference>
<keyword evidence="2" id="KW-0808">Transferase</keyword>
<dbReference type="GO" id="GO:0005524">
    <property type="term" value="F:ATP binding"/>
    <property type="evidence" value="ECO:0007669"/>
    <property type="project" value="UniProtKB-KW"/>
</dbReference>
<dbReference type="AlphaFoldDB" id="A0AAN8JM99"/>
<keyword evidence="3" id="KW-0547">Nucleotide-binding</keyword>
<dbReference type="PROSITE" id="PS50011">
    <property type="entry name" value="PROTEIN_KINASE_DOM"/>
    <property type="match status" value="1"/>
</dbReference>
<keyword evidence="8" id="KW-1185">Reference proteome</keyword>
<dbReference type="Pfam" id="PF00069">
    <property type="entry name" value="Pkinase"/>
    <property type="match status" value="1"/>
</dbReference>
<evidence type="ECO:0000256" key="2">
    <source>
        <dbReference type="ARBA" id="ARBA00022679"/>
    </source>
</evidence>
<gene>
    <name evidence="7" type="ORF">SNE40_011168</name>
</gene>